<dbReference type="Proteomes" id="UP000231300">
    <property type="component" value="Unassembled WGS sequence"/>
</dbReference>
<organism evidence="1 2">
    <name type="scientific">Candidatus Nomurabacteria bacterium CG_4_9_14_0_2_um_filter_32_10</name>
    <dbReference type="NCBI Taxonomy" id="1974729"/>
    <lineage>
        <taxon>Bacteria</taxon>
        <taxon>Candidatus Nomuraibacteriota</taxon>
    </lineage>
</organism>
<protein>
    <submittedName>
        <fullName evidence="1">Uncharacterized protein</fullName>
    </submittedName>
</protein>
<proteinExistence type="predicted"/>
<name>A0A2J0N880_9BACT</name>
<sequence length="134" mass="15636">MEQILNKEKLINAIKDIPIVAEKDKWVFTFDQDEGSLFYAPRVVSSNSELHQVTDEYAVYLDTNLKPSGVVVEYYKENFLKHNEVLNEVDKKIFKTLKKDKIVVVNPKSKDEIIFKALFENNLIKQIATRMVWA</sequence>
<dbReference type="AlphaFoldDB" id="A0A2J0N880"/>
<evidence type="ECO:0000313" key="1">
    <source>
        <dbReference type="EMBL" id="PJC49278.1"/>
    </source>
</evidence>
<comment type="caution">
    <text evidence="1">The sequence shown here is derived from an EMBL/GenBank/DDBJ whole genome shotgun (WGS) entry which is preliminary data.</text>
</comment>
<gene>
    <name evidence="1" type="ORF">CO033_02390</name>
</gene>
<reference evidence="2" key="1">
    <citation type="submission" date="2017-09" db="EMBL/GenBank/DDBJ databases">
        <title>Depth-based differentiation of microbial function through sediment-hosted aquifers and enrichment of novel symbionts in the deep terrestrial subsurface.</title>
        <authorList>
            <person name="Probst A.J."/>
            <person name="Ladd B."/>
            <person name="Jarett J.K."/>
            <person name="Geller-Mcgrath D.E."/>
            <person name="Sieber C.M.K."/>
            <person name="Emerson J.B."/>
            <person name="Anantharaman K."/>
            <person name="Thomas B.C."/>
            <person name="Malmstrom R."/>
            <person name="Stieglmeier M."/>
            <person name="Klingl A."/>
            <person name="Woyke T."/>
            <person name="Ryan C.M."/>
            <person name="Banfield J.F."/>
        </authorList>
    </citation>
    <scope>NUCLEOTIDE SEQUENCE [LARGE SCALE GENOMIC DNA]</scope>
</reference>
<dbReference type="EMBL" id="PFRK01000038">
    <property type="protein sequence ID" value="PJC49278.1"/>
    <property type="molecule type" value="Genomic_DNA"/>
</dbReference>
<accession>A0A2J0N880</accession>
<evidence type="ECO:0000313" key="2">
    <source>
        <dbReference type="Proteomes" id="UP000231300"/>
    </source>
</evidence>